<dbReference type="InterPro" id="IPR029063">
    <property type="entry name" value="SAM-dependent_MTases_sf"/>
</dbReference>
<organism evidence="5">
    <name type="scientific">marine sediment metagenome</name>
    <dbReference type="NCBI Taxonomy" id="412755"/>
    <lineage>
        <taxon>unclassified sequences</taxon>
        <taxon>metagenomes</taxon>
        <taxon>ecological metagenomes</taxon>
    </lineage>
</organism>
<dbReference type="GO" id="GO:0032259">
    <property type="term" value="P:methylation"/>
    <property type="evidence" value="ECO:0007669"/>
    <property type="project" value="UniProtKB-KW"/>
</dbReference>
<evidence type="ECO:0000259" key="4">
    <source>
        <dbReference type="Pfam" id="PF01555"/>
    </source>
</evidence>
<keyword evidence="3" id="KW-0808">Transferase</keyword>
<evidence type="ECO:0000256" key="1">
    <source>
        <dbReference type="ARBA" id="ARBA00006594"/>
    </source>
</evidence>
<dbReference type="InterPro" id="IPR001091">
    <property type="entry name" value="RM_Methyltransferase"/>
</dbReference>
<evidence type="ECO:0000256" key="3">
    <source>
        <dbReference type="ARBA" id="ARBA00022679"/>
    </source>
</evidence>
<protein>
    <recommendedName>
        <fullName evidence="4">DNA methylase N-4/N-6 domain-containing protein</fullName>
    </recommendedName>
</protein>
<dbReference type="InterPro" id="IPR002941">
    <property type="entry name" value="DNA_methylase_N4/N6"/>
</dbReference>
<gene>
    <name evidence="5" type="ORF">LCGC14_1403040</name>
</gene>
<dbReference type="PROSITE" id="PS00092">
    <property type="entry name" value="N6_MTASE"/>
    <property type="match status" value="1"/>
</dbReference>
<dbReference type="GO" id="GO:0008170">
    <property type="term" value="F:N-methyltransferase activity"/>
    <property type="evidence" value="ECO:0007669"/>
    <property type="project" value="InterPro"/>
</dbReference>
<dbReference type="SUPFAM" id="SSF53335">
    <property type="entry name" value="S-adenosyl-L-methionine-dependent methyltransferases"/>
    <property type="match status" value="1"/>
</dbReference>
<proteinExistence type="inferred from homology"/>
<dbReference type="GO" id="GO:0003677">
    <property type="term" value="F:DNA binding"/>
    <property type="evidence" value="ECO:0007669"/>
    <property type="project" value="InterPro"/>
</dbReference>
<dbReference type="AlphaFoldDB" id="A0A0F9JWG3"/>
<dbReference type="GO" id="GO:0009007">
    <property type="term" value="F:site-specific DNA-methyltransferase (adenine-specific) activity"/>
    <property type="evidence" value="ECO:0007669"/>
    <property type="project" value="TreeGrafter"/>
</dbReference>
<comment type="similarity">
    <text evidence="1">Belongs to the N(4)/N(6)-methyltransferase family.</text>
</comment>
<keyword evidence="2" id="KW-0489">Methyltransferase</keyword>
<sequence length="219" mass="24868">MIPTSVEKYVYYREKDIVLLLGNCLEILPMLEPDSVDLVLTDPPYGIEKEYLSYNDSKENLVKLIDVFVPLCVSCAKATLLTPGVVNITRYPEPYWTLCWTYRTTNSTGKWGFSMWQPILAYGQDPYLKNGKGRQKDVIDSTEVLDNSIDHPCPKPIETWKRILKRGSVFEGDLILDPFLGSGTTAVAAKQLGRKCIGIELESKYLDIAIERLRQEILV</sequence>
<dbReference type="GO" id="GO:0005737">
    <property type="term" value="C:cytoplasm"/>
    <property type="evidence" value="ECO:0007669"/>
    <property type="project" value="TreeGrafter"/>
</dbReference>
<name>A0A0F9JWG3_9ZZZZ</name>
<dbReference type="Pfam" id="PF01555">
    <property type="entry name" value="N6_N4_Mtase"/>
    <property type="match status" value="1"/>
</dbReference>
<comment type="caution">
    <text evidence="5">The sequence shown here is derived from an EMBL/GenBank/DDBJ whole genome shotgun (WGS) entry which is preliminary data.</text>
</comment>
<reference evidence="5" key="1">
    <citation type="journal article" date="2015" name="Nature">
        <title>Complex archaea that bridge the gap between prokaryotes and eukaryotes.</title>
        <authorList>
            <person name="Spang A."/>
            <person name="Saw J.H."/>
            <person name="Jorgensen S.L."/>
            <person name="Zaremba-Niedzwiedzka K."/>
            <person name="Martijn J."/>
            <person name="Lind A.E."/>
            <person name="van Eijk R."/>
            <person name="Schleper C."/>
            <person name="Guy L."/>
            <person name="Ettema T.J."/>
        </authorList>
    </citation>
    <scope>NUCLEOTIDE SEQUENCE</scope>
</reference>
<evidence type="ECO:0000313" key="5">
    <source>
        <dbReference type="EMBL" id="KKM74169.1"/>
    </source>
</evidence>
<dbReference type="PANTHER" id="PTHR13370">
    <property type="entry name" value="RNA METHYLASE-RELATED"/>
    <property type="match status" value="1"/>
</dbReference>
<feature type="domain" description="DNA methylase N-4/N-6" evidence="4">
    <location>
        <begin position="137"/>
        <end position="210"/>
    </location>
</feature>
<dbReference type="EMBL" id="LAZR01009183">
    <property type="protein sequence ID" value="KKM74169.1"/>
    <property type="molecule type" value="Genomic_DNA"/>
</dbReference>
<dbReference type="PRINTS" id="PR00508">
    <property type="entry name" value="S21N4MTFRASE"/>
</dbReference>
<dbReference type="PANTHER" id="PTHR13370:SF3">
    <property type="entry name" value="TRNA (GUANINE(10)-N2)-METHYLTRANSFERASE HOMOLOG"/>
    <property type="match status" value="1"/>
</dbReference>
<dbReference type="InterPro" id="IPR002052">
    <property type="entry name" value="DNA_methylase_N6_adenine_CS"/>
</dbReference>
<dbReference type="Gene3D" id="3.40.50.150">
    <property type="entry name" value="Vaccinia Virus protein VP39"/>
    <property type="match status" value="2"/>
</dbReference>
<evidence type="ECO:0000256" key="2">
    <source>
        <dbReference type="ARBA" id="ARBA00022603"/>
    </source>
</evidence>
<accession>A0A0F9JWG3</accession>